<feature type="transmembrane region" description="Helical" evidence="11">
    <location>
        <begin position="380"/>
        <end position="400"/>
    </location>
</feature>
<feature type="transmembrane region" description="Helical" evidence="11">
    <location>
        <begin position="50"/>
        <end position="73"/>
    </location>
</feature>
<keyword evidence="5 11" id="KW-1133">Transmembrane helix</keyword>
<evidence type="ECO:0000256" key="7">
    <source>
        <dbReference type="ARBA" id="ARBA00023136"/>
    </source>
</evidence>
<feature type="compositionally biased region" description="Acidic residues" evidence="10">
    <location>
        <begin position="431"/>
        <end position="448"/>
    </location>
</feature>
<dbReference type="AlphaFoldDB" id="A0A3R7LTI4"/>
<dbReference type="PANTHER" id="PTHR22752:SF2">
    <property type="entry name" value="G-PROTEIN COUPLED RECEPTORS FAMILY 1 PROFILE DOMAIN-CONTAINING PROTEIN"/>
    <property type="match status" value="1"/>
</dbReference>
<keyword evidence="9" id="KW-0807">Transducer</keyword>
<keyword evidence="14" id="KW-1185">Reference proteome</keyword>
<dbReference type="InterPro" id="IPR000276">
    <property type="entry name" value="GPCR_Rhodpsn"/>
</dbReference>
<sequence>MPSMFESRTVENKFLPLHGTSLRKAQHDIPIAGRHYLILMPMTHAAEVTLFRALVAILVVWVVSVLPAGYLIVTAEPWRGGTVCCAWGLGVSSSNTGYVLTVALLEFLIPALTMLSMYASIFRVARRAVRRVVPVTTQVRTISERVTNKEEPLVAKSIFSLLPAVQGTALPLGKDAVGKTNASDRATEQARGGVFGLVSPFLGHEAKKPASVLTPIDGLLDSVTWVARTPTPTSPSTSATLMLTASASFAESYPKAKLGKMASNSGPRGGSGQGKAKKAARTLFLVVGTFWILCGPYYVFNTYVALAHLAPDAYSEAMEEGLKLLKVALEERRSVEVTLKQLEQTLNYTLHNASLPCRISSQVGEEKAQVLETLAHLTEWFLYGSLLINPFLYGLLNRAIRTQLFRLMESAWNACWGCGRDNKVTPSDAYVSEEEEGEAEGVEDDLPDQESLENILEFLQRTADKGQIVKDKEPPRNILDVSSNCPSIL</sequence>
<dbReference type="InterPro" id="IPR017452">
    <property type="entry name" value="GPCR_Rhodpsn_7TM"/>
</dbReference>
<dbReference type="STRING" id="6689.A0A3R7LTI4"/>
<organism evidence="13 14">
    <name type="scientific">Penaeus vannamei</name>
    <name type="common">Whiteleg shrimp</name>
    <name type="synonym">Litopenaeus vannamei</name>
    <dbReference type="NCBI Taxonomy" id="6689"/>
    <lineage>
        <taxon>Eukaryota</taxon>
        <taxon>Metazoa</taxon>
        <taxon>Ecdysozoa</taxon>
        <taxon>Arthropoda</taxon>
        <taxon>Crustacea</taxon>
        <taxon>Multicrustacea</taxon>
        <taxon>Malacostraca</taxon>
        <taxon>Eumalacostraca</taxon>
        <taxon>Eucarida</taxon>
        <taxon>Decapoda</taxon>
        <taxon>Dendrobranchiata</taxon>
        <taxon>Penaeoidea</taxon>
        <taxon>Penaeidae</taxon>
        <taxon>Penaeus</taxon>
    </lineage>
</organism>
<comment type="caution">
    <text evidence="13">The sequence shown here is derived from an EMBL/GenBank/DDBJ whole genome shotgun (WGS) entry which is preliminary data.</text>
</comment>
<gene>
    <name evidence="13" type="ORF">C7M84_019696</name>
</gene>
<keyword evidence="4 11" id="KW-0812">Transmembrane</keyword>
<dbReference type="PANTHER" id="PTHR22752">
    <property type="entry name" value="G PROTEIN-COUPLED RECEPTOR"/>
    <property type="match status" value="1"/>
</dbReference>
<evidence type="ECO:0000256" key="6">
    <source>
        <dbReference type="ARBA" id="ARBA00023040"/>
    </source>
</evidence>
<dbReference type="GO" id="GO:0005886">
    <property type="term" value="C:plasma membrane"/>
    <property type="evidence" value="ECO:0007669"/>
    <property type="project" value="UniProtKB-SubCell"/>
</dbReference>
<evidence type="ECO:0000259" key="12">
    <source>
        <dbReference type="PROSITE" id="PS50262"/>
    </source>
</evidence>
<evidence type="ECO:0000256" key="9">
    <source>
        <dbReference type="ARBA" id="ARBA00023224"/>
    </source>
</evidence>
<evidence type="ECO:0000256" key="2">
    <source>
        <dbReference type="ARBA" id="ARBA00010663"/>
    </source>
</evidence>
<feature type="region of interest" description="Disordered" evidence="10">
    <location>
        <begin position="428"/>
        <end position="448"/>
    </location>
</feature>
<comment type="subcellular location">
    <subcellularLocation>
        <location evidence="1">Cell membrane</location>
        <topology evidence="1">Multi-pass membrane protein</topology>
    </subcellularLocation>
</comment>
<keyword evidence="3" id="KW-1003">Cell membrane</keyword>
<evidence type="ECO:0000256" key="3">
    <source>
        <dbReference type="ARBA" id="ARBA00022475"/>
    </source>
</evidence>
<evidence type="ECO:0000256" key="11">
    <source>
        <dbReference type="SAM" id="Phobius"/>
    </source>
</evidence>
<evidence type="ECO:0000256" key="10">
    <source>
        <dbReference type="SAM" id="MobiDB-lite"/>
    </source>
</evidence>
<dbReference type="EMBL" id="QCYY01003673">
    <property type="protein sequence ID" value="ROT62471.1"/>
    <property type="molecule type" value="Genomic_DNA"/>
</dbReference>
<dbReference type="Pfam" id="PF00001">
    <property type="entry name" value="7tm_1"/>
    <property type="match status" value="1"/>
</dbReference>
<dbReference type="GO" id="GO:0004930">
    <property type="term" value="F:G protein-coupled receptor activity"/>
    <property type="evidence" value="ECO:0007669"/>
    <property type="project" value="UniProtKB-KW"/>
</dbReference>
<reference evidence="13 14" key="2">
    <citation type="submission" date="2019-01" db="EMBL/GenBank/DDBJ databases">
        <title>The decoding of complex shrimp genome reveals the adaptation for benthos swimmer, frequently molting mechanism and breeding impact on genome.</title>
        <authorList>
            <person name="Sun Y."/>
            <person name="Gao Y."/>
            <person name="Yu Y."/>
        </authorList>
    </citation>
    <scope>NUCLEOTIDE SEQUENCE [LARGE SCALE GENOMIC DNA]</scope>
    <source>
        <tissue evidence="13">Muscle</tissue>
    </source>
</reference>
<comment type="similarity">
    <text evidence="2">Belongs to the G-protein coupled receptor 1 family.</text>
</comment>
<evidence type="ECO:0000256" key="1">
    <source>
        <dbReference type="ARBA" id="ARBA00004651"/>
    </source>
</evidence>
<keyword evidence="6" id="KW-0297">G-protein coupled receptor</keyword>
<protein>
    <recommendedName>
        <fullName evidence="12">G-protein coupled receptors family 1 profile domain-containing protein</fullName>
    </recommendedName>
</protein>
<dbReference type="OrthoDB" id="6364358at2759"/>
<evidence type="ECO:0000256" key="8">
    <source>
        <dbReference type="ARBA" id="ARBA00023170"/>
    </source>
</evidence>
<evidence type="ECO:0000313" key="13">
    <source>
        <dbReference type="EMBL" id="ROT62471.1"/>
    </source>
</evidence>
<evidence type="ECO:0000256" key="5">
    <source>
        <dbReference type="ARBA" id="ARBA00022989"/>
    </source>
</evidence>
<name>A0A3R7LTI4_PENVA</name>
<evidence type="ECO:0000256" key="4">
    <source>
        <dbReference type="ARBA" id="ARBA00022692"/>
    </source>
</evidence>
<dbReference type="PROSITE" id="PS50262">
    <property type="entry name" value="G_PROTEIN_RECEP_F1_2"/>
    <property type="match status" value="1"/>
</dbReference>
<evidence type="ECO:0000313" key="14">
    <source>
        <dbReference type="Proteomes" id="UP000283509"/>
    </source>
</evidence>
<dbReference type="GO" id="GO:0005768">
    <property type="term" value="C:endosome"/>
    <property type="evidence" value="ECO:0007669"/>
    <property type="project" value="TreeGrafter"/>
</dbReference>
<dbReference type="Proteomes" id="UP000283509">
    <property type="component" value="Unassembled WGS sequence"/>
</dbReference>
<dbReference type="SUPFAM" id="SSF81321">
    <property type="entry name" value="Family A G protein-coupled receptor-like"/>
    <property type="match status" value="1"/>
</dbReference>
<feature type="transmembrane region" description="Helical" evidence="11">
    <location>
        <begin position="98"/>
        <end position="121"/>
    </location>
</feature>
<keyword evidence="8" id="KW-0675">Receptor</keyword>
<dbReference type="Gene3D" id="1.20.1070.10">
    <property type="entry name" value="Rhodopsin 7-helix transmembrane proteins"/>
    <property type="match status" value="2"/>
</dbReference>
<proteinExistence type="inferred from homology"/>
<dbReference type="PRINTS" id="PR00237">
    <property type="entry name" value="GPCRRHODOPSN"/>
</dbReference>
<accession>A0A3R7LTI4</accession>
<dbReference type="CDD" id="cd00637">
    <property type="entry name" value="7tm_classA_rhodopsin-like"/>
    <property type="match status" value="1"/>
</dbReference>
<reference evidence="13 14" key="1">
    <citation type="submission" date="2018-04" db="EMBL/GenBank/DDBJ databases">
        <authorList>
            <person name="Zhang X."/>
            <person name="Yuan J."/>
            <person name="Li F."/>
            <person name="Xiang J."/>
        </authorList>
    </citation>
    <scope>NUCLEOTIDE SEQUENCE [LARGE SCALE GENOMIC DNA]</scope>
    <source>
        <tissue evidence="13">Muscle</tissue>
    </source>
</reference>
<feature type="domain" description="G-protein coupled receptors family 1 profile" evidence="12">
    <location>
        <begin position="34"/>
        <end position="393"/>
    </location>
</feature>
<dbReference type="GO" id="GO:0043235">
    <property type="term" value="C:receptor complex"/>
    <property type="evidence" value="ECO:0007669"/>
    <property type="project" value="TreeGrafter"/>
</dbReference>
<feature type="transmembrane region" description="Helical" evidence="11">
    <location>
        <begin position="282"/>
        <end position="300"/>
    </location>
</feature>
<keyword evidence="7 11" id="KW-0472">Membrane</keyword>